<accession>A0ABW5W8P2</accession>
<evidence type="ECO:0000313" key="2">
    <source>
        <dbReference type="EMBL" id="MFD2800283.1"/>
    </source>
</evidence>
<protein>
    <submittedName>
        <fullName evidence="2">Uncharacterized protein</fullName>
    </submittedName>
</protein>
<comment type="caution">
    <text evidence="2">The sequence shown here is derived from an EMBL/GenBank/DDBJ whole genome shotgun (WGS) entry which is preliminary data.</text>
</comment>
<keyword evidence="3" id="KW-1185">Reference proteome</keyword>
<reference evidence="3" key="1">
    <citation type="journal article" date="2019" name="Int. J. Syst. Evol. Microbiol.">
        <title>The Global Catalogue of Microorganisms (GCM) 10K type strain sequencing project: providing services to taxonomists for standard genome sequencing and annotation.</title>
        <authorList>
            <consortium name="The Broad Institute Genomics Platform"/>
            <consortium name="The Broad Institute Genome Sequencing Center for Infectious Disease"/>
            <person name="Wu L."/>
            <person name="Ma J."/>
        </authorList>
    </citation>
    <scope>NUCLEOTIDE SEQUENCE [LARGE SCALE GENOMIC DNA]</scope>
    <source>
        <strain evidence="3">IBRC-M 10906</strain>
    </source>
</reference>
<dbReference type="EMBL" id="JBHUOF010000014">
    <property type="protein sequence ID" value="MFD2800283.1"/>
    <property type="molecule type" value="Genomic_DNA"/>
</dbReference>
<proteinExistence type="predicted"/>
<organism evidence="2 3">
    <name type="scientific">Prauserella oleivorans</name>
    <dbReference type="NCBI Taxonomy" id="1478153"/>
    <lineage>
        <taxon>Bacteria</taxon>
        <taxon>Bacillati</taxon>
        <taxon>Actinomycetota</taxon>
        <taxon>Actinomycetes</taxon>
        <taxon>Pseudonocardiales</taxon>
        <taxon>Pseudonocardiaceae</taxon>
        <taxon>Prauserella</taxon>
    </lineage>
</organism>
<dbReference type="Proteomes" id="UP001597478">
    <property type="component" value="Unassembled WGS sequence"/>
</dbReference>
<name>A0ABW5W8P2_9PSEU</name>
<evidence type="ECO:0000313" key="3">
    <source>
        <dbReference type="Proteomes" id="UP001597478"/>
    </source>
</evidence>
<sequence>MEDDVAKADSRKTKRIDPNWPQVPEGAHPVSELAADRQGALSPYGDMTFPLETVPYEHPETEINKRG</sequence>
<dbReference type="RefSeq" id="WP_377388447.1">
    <property type="nucleotide sequence ID" value="NZ_JBHSAN010000012.1"/>
</dbReference>
<evidence type="ECO:0000256" key="1">
    <source>
        <dbReference type="SAM" id="MobiDB-lite"/>
    </source>
</evidence>
<feature type="region of interest" description="Disordered" evidence="1">
    <location>
        <begin position="1"/>
        <end position="27"/>
    </location>
</feature>
<feature type="compositionally biased region" description="Basic and acidic residues" evidence="1">
    <location>
        <begin position="1"/>
        <end position="17"/>
    </location>
</feature>
<gene>
    <name evidence="2" type="ORF">ACFS2C_12845</name>
</gene>